<feature type="domain" description="AMP-dependent synthetase/ligase" evidence="1">
    <location>
        <begin position="11"/>
        <end position="356"/>
    </location>
</feature>
<dbReference type="AlphaFoldDB" id="A0A919J617"/>
<dbReference type="InterPro" id="IPR042099">
    <property type="entry name" value="ANL_N_sf"/>
</dbReference>
<dbReference type="Pfam" id="PF00501">
    <property type="entry name" value="AMP-binding"/>
    <property type="match status" value="1"/>
</dbReference>
<dbReference type="InterPro" id="IPR045851">
    <property type="entry name" value="AMP-bd_C_sf"/>
</dbReference>
<dbReference type="RefSeq" id="WP_203819698.1">
    <property type="nucleotide sequence ID" value="NZ_BAAABP010000052.1"/>
</dbReference>
<dbReference type="Gene3D" id="3.30.300.30">
    <property type="match status" value="1"/>
</dbReference>
<accession>A0A919J617</accession>
<dbReference type="SUPFAM" id="SSF56801">
    <property type="entry name" value="Acetyl-CoA synthetase-like"/>
    <property type="match status" value="1"/>
</dbReference>
<dbReference type="EMBL" id="BOMM01000047">
    <property type="protein sequence ID" value="GIE13254.1"/>
    <property type="molecule type" value="Genomic_DNA"/>
</dbReference>
<organism evidence="2 3">
    <name type="scientific">Paractinoplanes ferrugineus</name>
    <dbReference type="NCBI Taxonomy" id="113564"/>
    <lineage>
        <taxon>Bacteria</taxon>
        <taxon>Bacillati</taxon>
        <taxon>Actinomycetota</taxon>
        <taxon>Actinomycetes</taxon>
        <taxon>Micromonosporales</taxon>
        <taxon>Micromonosporaceae</taxon>
        <taxon>Paractinoplanes</taxon>
    </lineage>
</organism>
<comment type="caution">
    <text evidence="2">The sequence shown here is derived from an EMBL/GenBank/DDBJ whole genome shotgun (WGS) entry which is preliminary data.</text>
</comment>
<keyword evidence="2" id="KW-0436">Ligase</keyword>
<dbReference type="PANTHER" id="PTHR43767">
    <property type="entry name" value="LONG-CHAIN-FATTY-ACID--COA LIGASE"/>
    <property type="match status" value="1"/>
</dbReference>
<keyword evidence="3" id="KW-1185">Reference proteome</keyword>
<gene>
    <name evidence="2" type="ORF">Afe05nite_50940</name>
</gene>
<reference evidence="2" key="1">
    <citation type="submission" date="2021-01" db="EMBL/GenBank/DDBJ databases">
        <title>Whole genome shotgun sequence of Actinoplanes ferrugineus NBRC 15555.</title>
        <authorList>
            <person name="Komaki H."/>
            <person name="Tamura T."/>
        </authorList>
    </citation>
    <scope>NUCLEOTIDE SEQUENCE</scope>
    <source>
        <strain evidence="2">NBRC 15555</strain>
    </source>
</reference>
<dbReference type="InterPro" id="IPR050237">
    <property type="entry name" value="ATP-dep_AMP-bd_enzyme"/>
</dbReference>
<name>A0A919J617_9ACTN</name>
<sequence length="492" mass="52544">MTGPLVPDLLDDAARRWPGAAAISDGSRRLSYAELENLSRIAAGRLHRSGVRPGDRVVLRLPGDVNFAALLFGALRLGAAVVPMNPALNPYLLEWIVEDAAPALLVTGTDDVPVMRGRSRPPVLCLPPGEQLSGAAVADADLPRPASSGVALLMYTSGSTAMPRAVVSRHDQIRFVVAAIAARLRYTAEDVVFNRSPVSFDYGLYQLFLCARAGARLETRPGLAEVRLLSEIRATGTTVLPIVPTVAEILLRLSARDTRPTSVRMITNTGAALTGGLAAGLRKTFPRAAVVPMYGMTECKRITVAEPDEDLDHPGTVGRPLDGTEVTVVDDEGQPVPAGTVGEIWVRGPHVMAGYWDRAALAARPFAGASPADPVLRTGDYGHVDRDGRLYFAGRRDDIFKRKGVRTSVQEIEAAALDVPGVRAAAVRRPNDDGEFVVWVAGQVEPEQVLAGVLARLERAKMPDRCVVLPELPTTPNGKVDKAGLAGRQSVR</sequence>
<proteinExistence type="predicted"/>
<dbReference type="Gene3D" id="3.40.50.12780">
    <property type="entry name" value="N-terminal domain of ligase-like"/>
    <property type="match status" value="1"/>
</dbReference>
<dbReference type="Proteomes" id="UP000598174">
    <property type="component" value="Unassembled WGS sequence"/>
</dbReference>
<evidence type="ECO:0000259" key="1">
    <source>
        <dbReference type="Pfam" id="PF00501"/>
    </source>
</evidence>
<evidence type="ECO:0000313" key="3">
    <source>
        <dbReference type="Proteomes" id="UP000598174"/>
    </source>
</evidence>
<dbReference type="GO" id="GO:0016874">
    <property type="term" value="F:ligase activity"/>
    <property type="evidence" value="ECO:0007669"/>
    <property type="project" value="UniProtKB-KW"/>
</dbReference>
<dbReference type="InterPro" id="IPR000873">
    <property type="entry name" value="AMP-dep_synth/lig_dom"/>
</dbReference>
<protein>
    <submittedName>
        <fullName evidence="2">AMP-dependent ligase</fullName>
    </submittedName>
</protein>
<evidence type="ECO:0000313" key="2">
    <source>
        <dbReference type="EMBL" id="GIE13254.1"/>
    </source>
</evidence>
<dbReference type="PANTHER" id="PTHR43767:SF10">
    <property type="entry name" value="SURFACTIN SYNTHASE SUBUNIT 1"/>
    <property type="match status" value="1"/>
</dbReference>